<protein>
    <submittedName>
        <fullName evidence="1">Glycosyltransferase family 1 protein</fullName>
    </submittedName>
</protein>
<dbReference type="Gene3D" id="3.40.50.11010">
    <property type="match status" value="1"/>
</dbReference>
<name>A0A9X1QBR3_9BACT</name>
<evidence type="ECO:0000313" key="1">
    <source>
        <dbReference type="EMBL" id="MCF2497522.1"/>
    </source>
</evidence>
<evidence type="ECO:0000313" key="2">
    <source>
        <dbReference type="Proteomes" id="UP001139411"/>
    </source>
</evidence>
<dbReference type="SUPFAM" id="SSF53756">
    <property type="entry name" value="UDP-Glycosyltransferase/glycogen phosphorylase"/>
    <property type="match status" value="1"/>
</dbReference>
<reference evidence="1" key="1">
    <citation type="submission" date="2022-01" db="EMBL/GenBank/DDBJ databases">
        <title>Novel species in genus Dyadobacter.</title>
        <authorList>
            <person name="Ma C."/>
        </authorList>
    </citation>
    <scope>NUCLEOTIDE SEQUENCE</scope>
    <source>
        <strain evidence="1">CY357</strain>
    </source>
</reference>
<organism evidence="1 2">
    <name type="scientific">Dyadobacter chenhuakuii</name>
    <dbReference type="NCBI Taxonomy" id="2909339"/>
    <lineage>
        <taxon>Bacteria</taxon>
        <taxon>Pseudomonadati</taxon>
        <taxon>Bacteroidota</taxon>
        <taxon>Cytophagia</taxon>
        <taxon>Cytophagales</taxon>
        <taxon>Spirosomataceae</taxon>
        <taxon>Dyadobacter</taxon>
    </lineage>
</organism>
<dbReference type="RefSeq" id="WP_235176952.1">
    <property type="nucleotide sequence ID" value="NZ_JAKFFV010000003.1"/>
</dbReference>
<accession>A0A9X1QBR3</accession>
<dbReference type="AlphaFoldDB" id="A0A9X1QBR3"/>
<dbReference type="EMBL" id="JAKFFV010000003">
    <property type="protein sequence ID" value="MCF2497522.1"/>
    <property type="molecule type" value="Genomic_DNA"/>
</dbReference>
<comment type="caution">
    <text evidence="1">The sequence shown here is derived from an EMBL/GenBank/DDBJ whole genome shotgun (WGS) entry which is preliminary data.</text>
</comment>
<proteinExistence type="predicted"/>
<gene>
    <name evidence="1" type="ORF">L0661_04340</name>
</gene>
<dbReference type="Gene3D" id="3.40.50.2000">
    <property type="entry name" value="Glycogen Phosphorylase B"/>
    <property type="match status" value="1"/>
</dbReference>
<dbReference type="Proteomes" id="UP001139411">
    <property type="component" value="Unassembled WGS sequence"/>
</dbReference>
<dbReference type="CDD" id="cd04950">
    <property type="entry name" value="GT4_TuaH-like"/>
    <property type="match status" value="1"/>
</dbReference>
<sequence length="404" mass="46367">MIDTPISNDFSGKQLQHLTLAGDEEQDSLPRNLLCFSHLRWDFVYQRPQHLLTRFSDIAAVYFLEEPIFGKTDVPYLTFSQRLPELWVCVPHLANGLTKEEVNAQLRELIRVFFINKKLDEFIFWYYTPMALEFSSHLSPGLTVYDCMDELSAFKFAPESLKSLEKELMTRADVVFTGGHSLFESKRHQHANIYPFPSSIDKKHFGQARKRNYEPADQAKIKGKKIGFYGVIDERFDIDLIRDIAAERPDWNIILIGPVVKIDPATLPRQANIHYLGARSYEQLPAYLSGWDVALVPFMLNESTQFISPTKTPEYLCAGKPVVSTPIRDVVNPYGTKNLVSIGNNSEEFVEAIAYWIAMQDKKEWLGNVDKFLSTISWDLTCADMIDNMSSVHQDRKVVKIGRQ</sequence>
<dbReference type="Pfam" id="PF13692">
    <property type="entry name" value="Glyco_trans_1_4"/>
    <property type="match status" value="1"/>
</dbReference>